<organism evidence="2 3">
    <name type="scientific">Geodia barretti</name>
    <name type="common">Barrett's horny sponge</name>
    <dbReference type="NCBI Taxonomy" id="519541"/>
    <lineage>
        <taxon>Eukaryota</taxon>
        <taxon>Metazoa</taxon>
        <taxon>Porifera</taxon>
        <taxon>Demospongiae</taxon>
        <taxon>Heteroscleromorpha</taxon>
        <taxon>Tetractinellida</taxon>
        <taxon>Astrophorina</taxon>
        <taxon>Geodiidae</taxon>
        <taxon>Geodia</taxon>
    </lineage>
</organism>
<accession>A0AA35W2V1</accession>
<evidence type="ECO:0000313" key="3">
    <source>
        <dbReference type="Proteomes" id="UP001174909"/>
    </source>
</evidence>
<dbReference type="EMBL" id="CASHTH010000659">
    <property type="protein sequence ID" value="CAI8006068.1"/>
    <property type="molecule type" value="Genomic_DNA"/>
</dbReference>
<gene>
    <name evidence="2" type="ORF">GBAR_LOCUS4550</name>
</gene>
<reference evidence="2" key="1">
    <citation type="submission" date="2023-03" db="EMBL/GenBank/DDBJ databases">
        <authorList>
            <person name="Steffen K."/>
            <person name="Cardenas P."/>
        </authorList>
    </citation>
    <scope>NUCLEOTIDE SEQUENCE</scope>
</reference>
<comment type="caution">
    <text evidence="2">The sequence shown here is derived from an EMBL/GenBank/DDBJ whole genome shotgun (WGS) entry which is preliminary data.</text>
</comment>
<feature type="region of interest" description="Disordered" evidence="1">
    <location>
        <begin position="1"/>
        <end position="35"/>
    </location>
</feature>
<protein>
    <submittedName>
        <fullName evidence="2">Uncharacterized protein</fullName>
    </submittedName>
</protein>
<proteinExistence type="predicted"/>
<evidence type="ECO:0000256" key="1">
    <source>
        <dbReference type="SAM" id="MobiDB-lite"/>
    </source>
</evidence>
<sequence length="35" mass="4315">MKIRQQNRQTEIEREGGWRGSRDRGRTFRLTDRHS</sequence>
<name>A0AA35W2V1_GEOBA</name>
<dbReference type="AlphaFoldDB" id="A0AA35W2V1"/>
<keyword evidence="3" id="KW-1185">Reference proteome</keyword>
<evidence type="ECO:0000313" key="2">
    <source>
        <dbReference type="EMBL" id="CAI8006068.1"/>
    </source>
</evidence>
<feature type="compositionally biased region" description="Basic and acidic residues" evidence="1">
    <location>
        <begin position="10"/>
        <end position="35"/>
    </location>
</feature>
<dbReference type="Proteomes" id="UP001174909">
    <property type="component" value="Unassembled WGS sequence"/>
</dbReference>